<dbReference type="EMBL" id="HBEF01011726">
    <property type="protein sequence ID" value="CAD8335281.1"/>
    <property type="molecule type" value="Transcribed_RNA"/>
</dbReference>
<sequence>MPGYVRVIGGGQEDCNGIYRCCEAGTVPMSFQVACGFAKVEAPQTWAKLARTDIEYYQHSKGAFLFHSHEGQWKLHEPAGPCVYVSASLLTAPSKVPTYGWMPIKEQAMVMPDIEHFMDGDADEAEADQ</sequence>
<reference evidence="2" key="1">
    <citation type="submission" date="2021-01" db="EMBL/GenBank/DDBJ databases">
        <authorList>
            <person name="Corre E."/>
            <person name="Pelletier E."/>
            <person name="Niang G."/>
            <person name="Scheremetjew M."/>
            <person name="Finn R."/>
            <person name="Kale V."/>
            <person name="Holt S."/>
            <person name="Cochrane G."/>
            <person name="Meng A."/>
            <person name="Brown T."/>
            <person name="Cohen L."/>
        </authorList>
    </citation>
    <scope>NUCLEOTIDE SEQUENCE</scope>
    <source>
        <strain evidence="2">CCMP3328</strain>
    </source>
</reference>
<dbReference type="EMBL" id="HBEF01011737">
    <property type="protein sequence ID" value="CAD8335287.1"/>
    <property type="molecule type" value="Transcribed_RNA"/>
</dbReference>
<accession>A0A6T6FEU3</accession>
<proteinExistence type="predicted"/>
<gene>
    <name evidence="1" type="ORF">CAUS1442_LOCUS7386</name>
    <name evidence="2" type="ORF">CAUS1442_LOCUS7392</name>
</gene>
<protein>
    <submittedName>
        <fullName evidence="2">Uncharacterized protein</fullName>
    </submittedName>
</protein>
<evidence type="ECO:0000313" key="2">
    <source>
        <dbReference type="EMBL" id="CAD8335287.1"/>
    </source>
</evidence>
<name>A0A6T6FEU3_9STRA</name>
<organism evidence="2">
    <name type="scientific">Craspedostauros australis</name>
    <dbReference type="NCBI Taxonomy" id="1486917"/>
    <lineage>
        <taxon>Eukaryota</taxon>
        <taxon>Sar</taxon>
        <taxon>Stramenopiles</taxon>
        <taxon>Ochrophyta</taxon>
        <taxon>Bacillariophyta</taxon>
        <taxon>Bacillariophyceae</taxon>
        <taxon>Bacillariophycidae</taxon>
        <taxon>Naviculales</taxon>
        <taxon>Naviculaceae</taxon>
        <taxon>Craspedostauros</taxon>
    </lineage>
</organism>
<dbReference type="AlphaFoldDB" id="A0A6T6FEU3"/>
<evidence type="ECO:0000313" key="1">
    <source>
        <dbReference type="EMBL" id="CAD8335281.1"/>
    </source>
</evidence>